<dbReference type="EMBL" id="SMYL01000003">
    <property type="protein sequence ID" value="TDK66562.1"/>
    <property type="molecule type" value="Genomic_DNA"/>
</dbReference>
<name>A0A4R5W2I4_9BURK</name>
<dbReference type="Pfam" id="PF03480">
    <property type="entry name" value="DctP"/>
    <property type="match status" value="1"/>
</dbReference>
<dbReference type="PIRSF" id="PIRSF006470">
    <property type="entry name" value="DctB"/>
    <property type="match status" value="1"/>
</dbReference>
<keyword evidence="5" id="KW-1185">Reference proteome</keyword>
<protein>
    <submittedName>
        <fullName evidence="4">DctP family TRAP transporter solute-binding subunit</fullName>
    </submittedName>
</protein>
<evidence type="ECO:0000256" key="3">
    <source>
        <dbReference type="ARBA" id="ARBA00022729"/>
    </source>
</evidence>
<proteinExistence type="inferred from homology"/>
<evidence type="ECO:0000313" key="4">
    <source>
        <dbReference type="EMBL" id="TDK66562.1"/>
    </source>
</evidence>
<dbReference type="OrthoDB" id="9794826at2"/>
<dbReference type="InterPro" id="IPR038404">
    <property type="entry name" value="TRAP_DctP_sf"/>
</dbReference>
<dbReference type="GO" id="GO:0030288">
    <property type="term" value="C:outer membrane-bounded periplasmic space"/>
    <property type="evidence" value="ECO:0007669"/>
    <property type="project" value="InterPro"/>
</dbReference>
<accession>A0A4R5W2I4</accession>
<dbReference type="InterPro" id="IPR004682">
    <property type="entry name" value="TRAP_DctP"/>
</dbReference>
<dbReference type="PANTHER" id="PTHR33376">
    <property type="match status" value="1"/>
</dbReference>
<organism evidence="4 5">
    <name type="scientific">Sapientia aquatica</name>
    <dbReference type="NCBI Taxonomy" id="1549640"/>
    <lineage>
        <taxon>Bacteria</taxon>
        <taxon>Pseudomonadati</taxon>
        <taxon>Pseudomonadota</taxon>
        <taxon>Betaproteobacteria</taxon>
        <taxon>Burkholderiales</taxon>
        <taxon>Oxalobacteraceae</taxon>
        <taxon>Sapientia</taxon>
    </lineage>
</organism>
<dbReference type="InterPro" id="IPR018389">
    <property type="entry name" value="DctP_fam"/>
</dbReference>
<dbReference type="RefSeq" id="WP_133327570.1">
    <property type="nucleotide sequence ID" value="NZ_SMYL01000003.1"/>
</dbReference>
<dbReference type="AlphaFoldDB" id="A0A4R5W2I4"/>
<dbReference type="NCBIfam" id="NF037995">
    <property type="entry name" value="TRAP_S1"/>
    <property type="match status" value="1"/>
</dbReference>
<gene>
    <name evidence="4" type="ORF">E2I14_08860</name>
</gene>
<dbReference type="NCBIfam" id="TIGR00787">
    <property type="entry name" value="dctP"/>
    <property type="match status" value="1"/>
</dbReference>
<evidence type="ECO:0000256" key="1">
    <source>
        <dbReference type="ARBA" id="ARBA00009023"/>
    </source>
</evidence>
<keyword evidence="2" id="KW-0813">Transport</keyword>
<dbReference type="Proteomes" id="UP000294829">
    <property type="component" value="Unassembled WGS sequence"/>
</dbReference>
<reference evidence="4 5" key="1">
    <citation type="submission" date="2019-03" db="EMBL/GenBank/DDBJ databases">
        <title>Sapientia aquatica gen. nov., sp. nov., isolated from a crater lake.</title>
        <authorList>
            <person name="Felfoldi T."/>
            <person name="Szabo A."/>
            <person name="Toth E."/>
            <person name="Schumann P."/>
            <person name="Keki Z."/>
            <person name="Marialigeti K."/>
            <person name="Mathe I."/>
        </authorList>
    </citation>
    <scope>NUCLEOTIDE SEQUENCE [LARGE SCALE GENOMIC DNA]</scope>
    <source>
        <strain evidence="4 5">SA-152</strain>
    </source>
</reference>
<evidence type="ECO:0000313" key="5">
    <source>
        <dbReference type="Proteomes" id="UP000294829"/>
    </source>
</evidence>
<sequence>MQRFTHYALLFIALAITNGSYAQSTIVIKFSHVASISSPRGMAAARFKELAELMTKGRVRVDIYANGQLYKDNEELEALQLNAVQMLVPPLSKFSALGIREFEVFDLPYLFPNYDGLHRVTQGPIGRDLLNKLDSKGMVGLGYWDGGFKNISANRPIHTPNDMRGLRIRIPPSKVLDSQMRALGATPWALTYPAVVESLRNNFIDGSENPPTNFISRPAGGSQKFLTLTNHGYLGYAVVVNKDFWDELPSDIRVQLSNAMFETTKYANNISQQQNEQDLATIKKSGKTVVYDLTDNEKDQWRKALIPIQQQMENRLGKELINAINRQLGNPSDFNLMVH</sequence>
<comment type="caution">
    <text evidence="4">The sequence shown here is derived from an EMBL/GenBank/DDBJ whole genome shotgun (WGS) entry which is preliminary data.</text>
</comment>
<evidence type="ECO:0000256" key="2">
    <source>
        <dbReference type="ARBA" id="ARBA00022448"/>
    </source>
</evidence>
<dbReference type="Gene3D" id="3.40.190.170">
    <property type="entry name" value="Bacterial extracellular solute-binding protein, family 7"/>
    <property type="match status" value="1"/>
</dbReference>
<dbReference type="PANTHER" id="PTHR33376:SF7">
    <property type="entry name" value="C4-DICARBOXYLATE-BINDING PROTEIN DCTB"/>
    <property type="match status" value="1"/>
</dbReference>
<dbReference type="GO" id="GO:0055085">
    <property type="term" value="P:transmembrane transport"/>
    <property type="evidence" value="ECO:0007669"/>
    <property type="project" value="InterPro"/>
</dbReference>
<keyword evidence="3" id="KW-0732">Signal</keyword>
<comment type="similarity">
    <text evidence="1">Belongs to the bacterial solute-binding protein 7 family.</text>
</comment>